<accession>A0A8S2RW66</accession>
<feature type="non-terminal residue" evidence="1">
    <location>
        <position position="1"/>
    </location>
</feature>
<dbReference type="AlphaFoldDB" id="A0A8S2RW66"/>
<reference evidence="1" key="1">
    <citation type="submission" date="2021-02" db="EMBL/GenBank/DDBJ databases">
        <authorList>
            <person name="Nowell W R."/>
        </authorList>
    </citation>
    <scope>NUCLEOTIDE SEQUENCE</scope>
</reference>
<dbReference type="Proteomes" id="UP000681967">
    <property type="component" value="Unassembled WGS sequence"/>
</dbReference>
<evidence type="ECO:0000313" key="3">
    <source>
        <dbReference type="Proteomes" id="UP000681720"/>
    </source>
</evidence>
<dbReference type="Proteomes" id="UP000681720">
    <property type="component" value="Unassembled WGS sequence"/>
</dbReference>
<feature type="non-terminal residue" evidence="1">
    <location>
        <position position="80"/>
    </location>
</feature>
<comment type="caution">
    <text evidence="1">The sequence shown here is derived from an EMBL/GenBank/DDBJ whole genome shotgun (WGS) entry which is preliminary data.</text>
</comment>
<organism evidence="1 3">
    <name type="scientific">Rotaria magnacalcarata</name>
    <dbReference type="NCBI Taxonomy" id="392030"/>
    <lineage>
        <taxon>Eukaryota</taxon>
        <taxon>Metazoa</taxon>
        <taxon>Spiralia</taxon>
        <taxon>Gnathifera</taxon>
        <taxon>Rotifera</taxon>
        <taxon>Eurotatoria</taxon>
        <taxon>Bdelloidea</taxon>
        <taxon>Philodinida</taxon>
        <taxon>Philodinidae</taxon>
        <taxon>Rotaria</taxon>
    </lineage>
</organism>
<protein>
    <submittedName>
        <fullName evidence="1">Uncharacterized protein</fullName>
    </submittedName>
</protein>
<evidence type="ECO:0000313" key="2">
    <source>
        <dbReference type="EMBL" id="CAF5170406.1"/>
    </source>
</evidence>
<proteinExistence type="predicted"/>
<gene>
    <name evidence="2" type="ORF">BYL167_LOCUS77138</name>
    <name evidence="1" type="ORF">GIL414_LOCUS20414</name>
</gene>
<evidence type="ECO:0000313" key="1">
    <source>
        <dbReference type="EMBL" id="CAF4172169.1"/>
    </source>
</evidence>
<dbReference type="EMBL" id="CAJOBH010280161">
    <property type="protein sequence ID" value="CAF5170406.1"/>
    <property type="molecule type" value="Genomic_DNA"/>
</dbReference>
<name>A0A8S2RW66_9BILA</name>
<sequence>LRPTIYEDDYEKQYALHEANQYEENQKTERVLHHDLAKYSLKQLQSDIYELDFEKQYALHEAKQFNEFHRPEQTLDRDST</sequence>
<dbReference type="EMBL" id="CAJOBJ010013688">
    <property type="protein sequence ID" value="CAF4172169.1"/>
    <property type="molecule type" value="Genomic_DNA"/>
</dbReference>